<proteinExistence type="predicted"/>
<evidence type="ECO:0000313" key="1">
    <source>
        <dbReference type="EMBL" id="CCC93195.1"/>
    </source>
</evidence>
<protein>
    <submittedName>
        <fullName evidence="1">Uncharacterized protein</fullName>
    </submittedName>
</protein>
<name>G0UUY1_TRYCI</name>
<reference evidence="1" key="1">
    <citation type="journal article" date="2012" name="Proc. Natl. Acad. Sci. U.S.A.">
        <title>Antigenic diversity is generated by distinct evolutionary mechanisms in African trypanosome species.</title>
        <authorList>
            <person name="Jackson A.P."/>
            <person name="Berry A."/>
            <person name="Aslett M."/>
            <person name="Allison H.C."/>
            <person name="Burton P."/>
            <person name="Vavrova-Anderson J."/>
            <person name="Brown R."/>
            <person name="Browne H."/>
            <person name="Corton N."/>
            <person name="Hauser H."/>
            <person name="Gamble J."/>
            <person name="Gilderthorp R."/>
            <person name="Marcello L."/>
            <person name="McQuillan J."/>
            <person name="Otto T.D."/>
            <person name="Quail M.A."/>
            <person name="Sanders M.J."/>
            <person name="van Tonder A."/>
            <person name="Ginger M.L."/>
            <person name="Field M.C."/>
            <person name="Barry J.D."/>
            <person name="Hertz-Fowler C."/>
            <person name="Berriman M."/>
        </authorList>
    </citation>
    <scope>NUCLEOTIDE SEQUENCE</scope>
    <source>
        <strain evidence="1">IL3000</strain>
    </source>
</reference>
<gene>
    <name evidence="1" type="ORF">TCIL3000_9_6070</name>
</gene>
<dbReference type="VEuPathDB" id="TriTrypDB:TcIL3000_9_6070"/>
<sequence length="224" mass="24514">MYMKETDIQGEKDVPVTSLRGMKRLRGESPKRIRDFTPSSDTPNSCVLLPGESAVRGVPAAVKYCCVGPASSTGSTWLLDLWCGPGRVPIATSVSAARRHVGPQLVPNSVDGRNCVGHAARCHAEVEITRGDTGKRYRFTFMMRPCNAFFGSIETHSVRRDLIVSALLQQILERAGLAEDHTWVVAFRGKNIRSETGAELLMTALLCERCDVLTLVLYPVVVSP</sequence>
<dbReference type="AlphaFoldDB" id="G0UUY1"/>
<dbReference type="EMBL" id="HE575322">
    <property type="protein sequence ID" value="CCC93195.1"/>
    <property type="molecule type" value="Genomic_DNA"/>
</dbReference>
<accession>G0UUY1</accession>
<organism evidence="1">
    <name type="scientific">Trypanosoma congolense (strain IL3000)</name>
    <dbReference type="NCBI Taxonomy" id="1068625"/>
    <lineage>
        <taxon>Eukaryota</taxon>
        <taxon>Discoba</taxon>
        <taxon>Euglenozoa</taxon>
        <taxon>Kinetoplastea</taxon>
        <taxon>Metakinetoplastina</taxon>
        <taxon>Trypanosomatida</taxon>
        <taxon>Trypanosomatidae</taxon>
        <taxon>Trypanosoma</taxon>
        <taxon>Nannomonas</taxon>
    </lineage>
</organism>